<evidence type="ECO:0000313" key="1">
    <source>
        <dbReference type="EMBL" id="PNT71407.1"/>
    </source>
</evidence>
<protein>
    <submittedName>
        <fullName evidence="1 2">Uncharacterized protein</fullName>
    </submittedName>
</protein>
<keyword evidence="3" id="KW-1185">Reference proteome</keyword>
<reference evidence="1" key="2">
    <citation type="submission" date="2017-06" db="EMBL/GenBank/DDBJ databases">
        <title>WGS assembly of Brachypodium distachyon.</title>
        <authorList>
            <consortium name="The International Brachypodium Initiative"/>
            <person name="Lucas S."/>
            <person name="Harmon-Smith M."/>
            <person name="Lail K."/>
            <person name="Tice H."/>
            <person name="Grimwood J."/>
            <person name="Bruce D."/>
            <person name="Barry K."/>
            <person name="Shu S."/>
            <person name="Lindquist E."/>
            <person name="Wang M."/>
            <person name="Pitluck S."/>
            <person name="Vogel J.P."/>
            <person name="Garvin D.F."/>
            <person name="Mockler T.C."/>
            <person name="Schmutz J."/>
            <person name="Rokhsar D."/>
            <person name="Bevan M.W."/>
        </authorList>
    </citation>
    <scope>NUCLEOTIDE SEQUENCE</scope>
    <source>
        <strain evidence="1">Bd21</strain>
    </source>
</reference>
<dbReference type="Proteomes" id="UP000008810">
    <property type="component" value="Chromosome 2"/>
</dbReference>
<organism evidence="1">
    <name type="scientific">Brachypodium distachyon</name>
    <name type="common">Purple false brome</name>
    <name type="synonym">Trachynia distachya</name>
    <dbReference type="NCBI Taxonomy" id="15368"/>
    <lineage>
        <taxon>Eukaryota</taxon>
        <taxon>Viridiplantae</taxon>
        <taxon>Streptophyta</taxon>
        <taxon>Embryophyta</taxon>
        <taxon>Tracheophyta</taxon>
        <taxon>Spermatophyta</taxon>
        <taxon>Magnoliopsida</taxon>
        <taxon>Liliopsida</taxon>
        <taxon>Poales</taxon>
        <taxon>Poaceae</taxon>
        <taxon>BOP clade</taxon>
        <taxon>Pooideae</taxon>
        <taxon>Stipodae</taxon>
        <taxon>Brachypodieae</taxon>
        <taxon>Brachypodium</taxon>
    </lineage>
</organism>
<sequence>MHDIQWCSFTWLHITICLPRNISYVDPTGRAYPLTSALIRRWRLDRISLPCLLLPAQIRSRKHVLDIKKMLHETMTRQRNSRS</sequence>
<dbReference type="EnsemblPlants" id="PNT71407">
    <property type="protein sequence ID" value="PNT71407"/>
    <property type="gene ID" value="BRADI_2g27135v3"/>
</dbReference>
<proteinExistence type="predicted"/>
<gene>
    <name evidence="1" type="ORF">BRADI_2g27135v3</name>
</gene>
<reference evidence="1 2" key="1">
    <citation type="journal article" date="2010" name="Nature">
        <title>Genome sequencing and analysis of the model grass Brachypodium distachyon.</title>
        <authorList>
            <consortium name="International Brachypodium Initiative"/>
        </authorList>
    </citation>
    <scope>NUCLEOTIDE SEQUENCE [LARGE SCALE GENOMIC DNA]</scope>
    <source>
        <strain evidence="1 2">Bd21</strain>
    </source>
</reference>
<dbReference type="AlphaFoldDB" id="A0A2K2DAU0"/>
<accession>A0A2K2DAU0</accession>
<evidence type="ECO:0000313" key="3">
    <source>
        <dbReference type="Proteomes" id="UP000008810"/>
    </source>
</evidence>
<name>A0A2K2DAU0_BRADI</name>
<evidence type="ECO:0000313" key="2">
    <source>
        <dbReference type="EnsemblPlants" id="PNT71407"/>
    </source>
</evidence>
<dbReference type="Gramene" id="PNT71407">
    <property type="protein sequence ID" value="PNT71407"/>
    <property type="gene ID" value="BRADI_2g27135v3"/>
</dbReference>
<reference evidence="2" key="3">
    <citation type="submission" date="2018-08" db="UniProtKB">
        <authorList>
            <consortium name="EnsemblPlants"/>
        </authorList>
    </citation>
    <scope>IDENTIFICATION</scope>
    <source>
        <strain evidence="2">cv. Bd21</strain>
    </source>
</reference>
<dbReference type="InParanoid" id="A0A2K2DAU0"/>
<dbReference type="EMBL" id="CM000881">
    <property type="protein sequence ID" value="PNT71407.1"/>
    <property type="molecule type" value="Genomic_DNA"/>
</dbReference>